<feature type="transmembrane region" description="Helical" evidence="7">
    <location>
        <begin position="173"/>
        <end position="195"/>
    </location>
</feature>
<dbReference type="SUPFAM" id="SSF103481">
    <property type="entry name" value="Multidrug resistance efflux transporter EmrE"/>
    <property type="match status" value="2"/>
</dbReference>
<dbReference type="InterPro" id="IPR051258">
    <property type="entry name" value="Diverse_Substrate_Transporter"/>
</dbReference>
<evidence type="ECO:0000256" key="3">
    <source>
        <dbReference type="ARBA" id="ARBA00022475"/>
    </source>
</evidence>
<feature type="transmembrane region" description="Helical" evidence="7">
    <location>
        <begin position="64"/>
        <end position="88"/>
    </location>
</feature>
<feature type="transmembrane region" description="Helical" evidence="7">
    <location>
        <begin position="207"/>
        <end position="227"/>
    </location>
</feature>
<evidence type="ECO:0000313" key="10">
    <source>
        <dbReference type="Proteomes" id="UP001238088"/>
    </source>
</evidence>
<dbReference type="EMBL" id="JAUSUB010000001">
    <property type="protein sequence ID" value="MDQ0268315.1"/>
    <property type="molecule type" value="Genomic_DNA"/>
</dbReference>
<feature type="transmembrane region" description="Helical" evidence="7">
    <location>
        <begin position="262"/>
        <end position="281"/>
    </location>
</feature>
<feature type="transmembrane region" description="Helical" evidence="7">
    <location>
        <begin position="239"/>
        <end position="256"/>
    </location>
</feature>
<evidence type="ECO:0000256" key="5">
    <source>
        <dbReference type="ARBA" id="ARBA00022989"/>
    </source>
</evidence>
<gene>
    <name evidence="9" type="ORF">J2S17_000184</name>
</gene>
<dbReference type="Proteomes" id="UP001238088">
    <property type="component" value="Unassembled WGS sequence"/>
</dbReference>
<comment type="subcellular location">
    <subcellularLocation>
        <location evidence="1">Cell membrane</location>
        <topology evidence="1">Multi-pass membrane protein</topology>
    </subcellularLocation>
</comment>
<protein>
    <submittedName>
        <fullName evidence="9">Drug/metabolite transporter (DMT)-like permease</fullName>
    </submittedName>
</protein>
<sequence length="309" mass="33311">MSNRAKATILLVVVNFFWGLSYIFMKMGLDSLQTFNLVALRCIIAFLIAGLIFYKYLLRISIQAVLASTVLGFLLFTVFSFVTFGLSMTKASNAGFLLSLTVVFVPVIQSILLKSLPSLPIRIGLLLTITGIGFMTLNSTLSLNPGDVLCVISALAYAIHILVIEKVTKKHEAIAIGVLQLGIAGFIAFIFSLIFETPSLPSNYDAWIAILGLAILCSAFGFVCQAVAQKHTTPTQTGLMFSLEPIFAAMLAVIILGESLSIKDFTGASIIIIGVLVATLANNRTEISLPNETSINEKYQVSKNENGSV</sequence>
<feature type="transmembrane region" description="Helical" evidence="7">
    <location>
        <begin position="94"/>
        <end position="112"/>
    </location>
</feature>
<comment type="similarity">
    <text evidence="2">Belongs to the EamA transporter family.</text>
</comment>
<dbReference type="PANTHER" id="PTHR42920">
    <property type="entry name" value="OS03G0707200 PROTEIN-RELATED"/>
    <property type="match status" value="1"/>
</dbReference>
<accession>A0ABU0AAN8</accession>
<feature type="domain" description="EamA" evidence="8">
    <location>
        <begin position="145"/>
        <end position="279"/>
    </location>
</feature>
<keyword evidence="10" id="KW-1185">Reference proteome</keyword>
<evidence type="ECO:0000313" key="9">
    <source>
        <dbReference type="EMBL" id="MDQ0268315.1"/>
    </source>
</evidence>
<organism evidence="9 10">
    <name type="scientific">Cytobacillus purgationiresistens</name>
    <dbReference type="NCBI Taxonomy" id="863449"/>
    <lineage>
        <taxon>Bacteria</taxon>
        <taxon>Bacillati</taxon>
        <taxon>Bacillota</taxon>
        <taxon>Bacilli</taxon>
        <taxon>Bacillales</taxon>
        <taxon>Bacillaceae</taxon>
        <taxon>Cytobacillus</taxon>
    </lineage>
</organism>
<dbReference type="RefSeq" id="WP_307470972.1">
    <property type="nucleotide sequence ID" value="NZ_JAUSUB010000001.1"/>
</dbReference>
<feature type="transmembrane region" description="Helical" evidence="7">
    <location>
        <begin position="37"/>
        <end position="57"/>
    </location>
</feature>
<comment type="caution">
    <text evidence="9">The sequence shown here is derived from an EMBL/GenBank/DDBJ whole genome shotgun (WGS) entry which is preliminary data.</text>
</comment>
<reference evidence="9 10" key="1">
    <citation type="submission" date="2023-07" db="EMBL/GenBank/DDBJ databases">
        <title>Genomic Encyclopedia of Type Strains, Phase IV (KMG-IV): sequencing the most valuable type-strain genomes for metagenomic binning, comparative biology and taxonomic classification.</title>
        <authorList>
            <person name="Goeker M."/>
        </authorList>
    </citation>
    <scope>NUCLEOTIDE SEQUENCE [LARGE SCALE GENOMIC DNA]</scope>
    <source>
        <strain evidence="9 10">DSM 23494</strain>
    </source>
</reference>
<proteinExistence type="inferred from homology"/>
<evidence type="ECO:0000256" key="7">
    <source>
        <dbReference type="SAM" id="Phobius"/>
    </source>
</evidence>
<dbReference type="Pfam" id="PF00892">
    <property type="entry name" value="EamA"/>
    <property type="match status" value="2"/>
</dbReference>
<evidence type="ECO:0000256" key="4">
    <source>
        <dbReference type="ARBA" id="ARBA00022692"/>
    </source>
</evidence>
<keyword evidence="5 7" id="KW-1133">Transmembrane helix</keyword>
<dbReference type="PRINTS" id="PR00173">
    <property type="entry name" value="EDTRNSPORT"/>
</dbReference>
<keyword evidence="6 7" id="KW-0472">Membrane</keyword>
<name>A0ABU0AAN8_9BACI</name>
<keyword evidence="3" id="KW-1003">Cell membrane</keyword>
<dbReference type="InterPro" id="IPR000620">
    <property type="entry name" value="EamA_dom"/>
</dbReference>
<dbReference type="PANTHER" id="PTHR42920:SF5">
    <property type="entry name" value="EAMA DOMAIN-CONTAINING PROTEIN"/>
    <property type="match status" value="1"/>
</dbReference>
<feature type="transmembrane region" description="Helical" evidence="7">
    <location>
        <begin position="119"/>
        <end position="137"/>
    </location>
</feature>
<evidence type="ECO:0000256" key="6">
    <source>
        <dbReference type="ARBA" id="ARBA00023136"/>
    </source>
</evidence>
<dbReference type="InterPro" id="IPR037185">
    <property type="entry name" value="EmrE-like"/>
</dbReference>
<feature type="domain" description="EamA" evidence="8">
    <location>
        <begin position="7"/>
        <end position="136"/>
    </location>
</feature>
<evidence type="ECO:0000256" key="1">
    <source>
        <dbReference type="ARBA" id="ARBA00004651"/>
    </source>
</evidence>
<evidence type="ECO:0000259" key="8">
    <source>
        <dbReference type="Pfam" id="PF00892"/>
    </source>
</evidence>
<feature type="transmembrane region" description="Helical" evidence="7">
    <location>
        <begin position="7"/>
        <end position="25"/>
    </location>
</feature>
<evidence type="ECO:0000256" key="2">
    <source>
        <dbReference type="ARBA" id="ARBA00007362"/>
    </source>
</evidence>
<keyword evidence="4 7" id="KW-0812">Transmembrane</keyword>
<feature type="transmembrane region" description="Helical" evidence="7">
    <location>
        <begin position="143"/>
        <end position="164"/>
    </location>
</feature>